<evidence type="ECO:0000313" key="2">
    <source>
        <dbReference type="EMBL" id="CAE8589035.1"/>
    </source>
</evidence>
<feature type="transmembrane region" description="Helical" evidence="1">
    <location>
        <begin position="69"/>
        <end position="92"/>
    </location>
</feature>
<comment type="caution">
    <text evidence="2">The sequence shown here is derived from an EMBL/GenBank/DDBJ whole genome shotgun (WGS) entry which is preliminary data.</text>
</comment>
<dbReference type="Proteomes" id="UP000654075">
    <property type="component" value="Unassembled WGS sequence"/>
</dbReference>
<evidence type="ECO:0000256" key="1">
    <source>
        <dbReference type="SAM" id="Phobius"/>
    </source>
</evidence>
<feature type="transmembrane region" description="Helical" evidence="1">
    <location>
        <begin position="154"/>
        <end position="172"/>
    </location>
</feature>
<feature type="transmembrane region" description="Helical" evidence="1">
    <location>
        <begin position="125"/>
        <end position="142"/>
    </location>
</feature>
<feature type="transmembrane region" description="Helical" evidence="1">
    <location>
        <begin position="178"/>
        <end position="199"/>
    </location>
</feature>
<gene>
    <name evidence="2" type="ORF">PGLA1383_LOCUS7814</name>
</gene>
<keyword evidence="1" id="KW-0812">Transmembrane</keyword>
<proteinExistence type="predicted"/>
<dbReference type="AlphaFoldDB" id="A0A813DS14"/>
<evidence type="ECO:0000313" key="3">
    <source>
        <dbReference type="Proteomes" id="UP000654075"/>
    </source>
</evidence>
<keyword evidence="1" id="KW-1133">Transmembrane helix</keyword>
<evidence type="ECO:0008006" key="4">
    <source>
        <dbReference type="Google" id="ProtNLM"/>
    </source>
</evidence>
<keyword evidence="3" id="KW-1185">Reference proteome</keyword>
<accession>A0A813DS14</accession>
<organism evidence="2 3">
    <name type="scientific">Polarella glacialis</name>
    <name type="common">Dinoflagellate</name>
    <dbReference type="NCBI Taxonomy" id="89957"/>
    <lineage>
        <taxon>Eukaryota</taxon>
        <taxon>Sar</taxon>
        <taxon>Alveolata</taxon>
        <taxon>Dinophyceae</taxon>
        <taxon>Suessiales</taxon>
        <taxon>Suessiaceae</taxon>
        <taxon>Polarella</taxon>
    </lineage>
</organism>
<name>A0A813DS14_POLGL</name>
<feature type="transmembrane region" description="Helical" evidence="1">
    <location>
        <begin position="37"/>
        <end position="57"/>
    </location>
</feature>
<keyword evidence="1" id="KW-0472">Membrane</keyword>
<protein>
    <recommendedName>
        <fullName evidence="4">EamA domain-containing protein</fullName>
    </recommendedName>
</protein>
<reference evidence="2" key="1">
    <citation type="submission" date="2021-02" db="EMBL/GenBank/DDBJ databases">
        <authorList>
            <person name="Dougan E. K."/>
            <person name="Rhodes N."/>
            <person name="Thang M."/>
            <person name="Chan C."/>
        </authorList>
    </citation>
    <scope>NUCLEOTIDE SEQUENCE</scope>
</reference>
<dbReference type="EMBL" id="CAJNNV010003445">
    <property type="protein sequence ID" value="CAE8589035.1"/>
    <property type="molecule type" value="Genomic_DNA"/>
</dbReference>
<sequence>MRDTSRMEWFYMVLGVACAASTVVARAEGKLALGGGLMFGACLCLGSVALAASDLLFKQHMKVTLKLSSVEAMGYMALPAFLLMLLPGFLWVHPVPSGWATHLGAAGAWSDAAVLSQAVQLRPEVLVFVALSGVLAFGYNIFTTYFTGKLSATTVSLVGNFPTTILISLLFLEKTPPHGMWGALLWASILGNVVSFAAYSSSRQKKRLKLVASDDLVAFARTGVIPDADVAADFDFS</sequence>